<dbReference type="GO" id="GO:0004550">
    <property type="term" value="F:nucleoside diphosphate kinase activity"/>
    <property type="evidence" value="ECO:0007669"/>
    <property type="project" value="UniProtKB-EC"/>
</dbReference>
<evidence type="ECO:0000259" key="11">
    <source>
        <dbReference type="SMART" id="SM00562"/>
    </source>
</evidence>
<feature type="binding site" evidence="8">
    <location>
        <position position="65"/>
    </location>
    <ligand>
        <name>ATP</name>
        <dbReference type="ChEBI" id="CHEBI:30616"/>
    </ligand>
</feature>
<reference evidence="12" key="1">
    <citation type="submission" date="2021-01" db="EMBL/GenBank/DDBJ databases">
        <authorList>
            <person name="Li R."/>
            <person name="Bekaert M."/>
        </authorList>
    </citation>
    <scope>NUCLEOTIDE SEQUENCE</scope>
    <source>
        <strain evidence="12">Farmed</strain>
    </source>
</reference>
<evidence type="ECO:0000256" key="4">
    <source>
        <dbReference type="ARBA" id="ARBA00022741"/>
    </source>
</evidence>
<feature type="domain" description="Nucleoside diphosphate kinase-like" evidence="11">
    <location>
        <begin position="8"/>
        <end position="149"/>
    </location>
</feature>
<dbReference type="SMART" id="SM00562">
    <property type="entry name" value="NDK"/>
    <property type="match status" value="1"/>
</dbReference>
<comment type="catalytic activity">
    <reaction evidence="10">
        <text>a 2'-deoxyribonucleoside 5'-diphosphate + ATP = a 2'-deoxyribonucleoside 5'-triphosphate + ADP</text>
        <dbReference type="Rhea" id="RHEA:44640"/>
        <dbReference type="ChEBI" id="CHEBI:30616"/>
        <dbReference type="ChEBI" id="CHEBI:61560"/>
        <dbReference type="ChEBI" id="CHEBI:73316"/>
        <dbReference type="ChEBI" id="CHEBI:456216"/>
        <dbReference type="EC" id="2.7.4.6"/>
    </reaction>
</comment>
<protein>
    <recommendedName>
        <fullName evidence="10">Nucleoside diphosphate kinase</fullName>
        <ecNumber evidence="10">2.7.4.6</ecNumber>
    </recommendedName>
</protein>
<dbReference type="InterPro" id="IPR037994">
    <property type="entry name" value="NDPk6"/>
</dbReference>
<dbReference type="InterPro" id="IPR034907">
    <property type="entry name" value="NDK-like_dom"/>
</dbReference>
<evidence type="ECO:0000256" key="10">
    <source>
        <dbReference type="RuleBase" id="RU004013"/>
    </source>
</evidence>
<accession>A0A812AYS2</accession>
<dbReference type="PANTHER" id="PTHR46956:SF1">
    <property type="entry name" value="NUCLEOSIDE DIPHOSPHATE KINASE 6"/>
    <property type="match status" value="1"/>
</dbReference>
<sequence length="177" mass="20614">MHVVTNRLQLTLAILKPDCMACPHIISEIRRLIMNNGFLFVQTKVVKLSRPDAEEFYRIHEDKFFYNRLVTFMSSGPIGVHILARDDAINKWRKLLGPTRVLRTIFDEPDSIRGRFGLTDTRNCAHGSDSEETAKKEIEFFFPGFNINKWKDDVGQFLRENGKVTFDEKLCEHVPER</sequence>
<dbReference type="OrthoDB" id="25346at2759"/>
<evidence type="ECO:0000256" key="1">
    <source>
        <dbReference type="ARBA" id="ARBA00001946"/>
    </source>
</evidence>
<comment type="caution">
    <text evidence="12">The sequence shown here is derived from an EMBL/GenBank/DDBJ whole genome shotgun (WGS) entry which is preliminary data.</text>
</comment>
<evidence type="ECO:0000256" key="9">
    <source>
        <dbReference type="RuleBase" id="RU004011"/>
    </source>
</evidence>
<dbReference type="Pfam" id="PF00334">
    <property type="entry name" value="NDK"/>
    <property type="match status" value="1"/>
</dbReference>
<name>A0A812AYS2_ACAPH</name>
<evidence type="ECO:0000313" key="12">
    <source>
        <dbReference type="EMBL" id="CAE1164853.1"/>
    </source>
</evidence>
<dbReference type="GO" id="GO:0006228">
    <property type="term" value="P:UTP biosynthetic process"/>
    <property type="evidence" value="ECO:0007669"/>
    <property type="project" value="InterPro"/>
</dbReference>
<feature type="binding site" evidence="8">
    <location>
        <position position="99"/>
    </location>
    <ligand>
        <name>ATP</name>
        <dbReference type="ChEBI" id="CHEBI:30616"/>
    </ligand>
</feature>
<feature type="binding site" evidence="8">
    <location>
        <position position="113"/>
    </location>
    <ligand>
        <name>ATP</name>
        <dbReference type="ChEBI" id="CHEBI:30616"/>
    </ligand>
</feature>
<dbReference type="Proteomes" id="UP000597762">
    <property type="component" value="Unassembled WGS sequence"/>
</dbReference>
<keyword evidence="3" id="KW-0479">Metal-binding</keyword>
<keyword evidence="5 10" id="KW-0418">Kinase</keyword>
<dbReference type="PRINTS" id="PR01243">
    <property type="entry name" value="NUCDPKINASE"/>
</dbReference>
<keyword evidence="13" id="KW-1185">Reference proteome</keyword>
<dbReference type="InterPro" id="IPR001564">
    <property type="entry name" value="Nucleoside_diP_kinase"/>
</dbReference>
<proteinExistence type="inferred from homology"/>
<dbReference type="GO" id="GO:0046872">
    <property type="term" value="F:metal ion binding"/>
    <property type="evidence" value="ECO:0007669"/>
    <property type="project" value="UniProtKB-KW"/>
</dbReference>
<evidence type="ECO:0000256" key="6">
    <source>
        <dbReference type="ARBA" id="ARBA00022840"/>
    </source>
</evidence>
<dbReference type="GO" id="GO:0006241">
    <property type="term" value="P:CTP biosynthetic process"/>
    <property type="evidence" value="ECO:0007669"/>
    <property type="project" value="InterPro"/>
</dbReference>
<evidence type="ECO:0000256" key="3">
    <source>
        <dbReference type="ARBA" id="ARBA00022723"/>
    </source>
</evidence>
<dbReference type="Gene3D" id="3.30.70.141">
    <property type="entry name" value="Nucleoside diphosphate kinase-like domain"/>
    <property type="match status" value="1"/>
</dbReference>
<keyword evidence="2 10" id="KW-0808">Transferase</keyword>
<evidence type="ECO:0000256" key="8">
    <source>
        <dbReference type="PROSITE-ProRule" id="PRU00706"/>
    </source>
</evidence>
<dbReference type="SUPFAM" id="SSF54919">
    <property type="entry name" value="Nucleoside diphosphate kinase, NDK"/>
    <property type="match status" value="1"/>
</dbReference>
<keyword evidence="4 10" id="KW-0547">Nucleotide-binding</keyword>
<evidence type="ECO:0000313" key="13">
    <source>
        <dbReference type="Proteomes" id="UP000597762"/>
    </source>
</evidence>
<dbReference type="PROSITE" id="PS51374">
    <property type="entry name" value="NDPK_LIKE"/>
    <property type="match status" value="1"/>
</dbReference>
<dbReference type="EC" id="2.7.4.6" evidence="10"/>
<evidence type="ECO:0000256" key="7">
    <source>
        <dbReference type="ARBA" id="ARBA00022842"/>
    </source>
</evidence>
<comment type="similarity">
    <text evidence="8 9">Belongs to the NDK family.</text>
</comment>
<keyword evidence="6 10" id="KW-0067">ATP-binding</keyword>
<dbReference type="PROSITE" id="PS00469">
    <property type="entry name" value="NDPK"/>
    <property type="match status" value="1"/>
</dbReference>
<dbReference type="InterPro" id="IPR036850">
    <property type="entry name" value="NDK-like_dom_sf"/>
</dbReference>
<organism evidence="12 13">
    <name type="scientific">Acanthosepion pharaonis</name>
    <name type="common">Pharaoh cuttlefish</name>
    <name type="synonym">Sepia pharaonis</name>
    <dbReference type="NCBI Taxonomy" id="158019"/>
    <lineage>
        <taxon>Eukaryota</taxon>
        <taxon>Metazoa</taxon>
        <taxon>Spiralia</taxon>
        <taxon>Lophotrochozoa</taxon>
        <taxon>Mollusca</taxon>
        <taxon>Cephalopoda</taxon>
        <taxon>Coleoidea</taxon>
        <taxon>Decapodiformes</taxon>
        <taxon>Sepiida</taxon>
        <taxon>Sepiina</taxon>
        <taxon>Sepiidae</taxon>
        <taxon>Acanthosepion</taxon>
    </lineage>
</organism>
<feature type="binding site" evidence="8">
    <location>
        <position position="16"/>
    </location>
    <ligand>
        <name>ATP</name>
        <dbReference type="ChEBI" id="CHEBI:30616"/>
    </ligand>
</feature>
<evidence type="ECO:0000256" key="5">
    <source>
        <dbReference type="ARBA" id="ARBA00022777"/>
    </source>
</evidence>
<feature type="binding site" evidence="8">
    <location>
        <position position="123"/>
    </location>
    <ligand>
        <name>ATP</name>
        <dbReference type="ChEBI" id="CHEBI:30616"/>
    </ligand>
</feature>
<dbReference type="InterPro" id="IPR023005">
    <property type="entry name" value="Nucleoside_diP_kinase_AS"/>
</dbReference>
<feature type="binding site" evidence="8">
    <location>
        <position position="93"/>
    </location>
    <ligand>
        <name>ATP</name>
        <dbReference type="ChEBI" id="CHEBI:30616"/>
    </ligand>
</feature>
<feature type="active site" description="Pros-phosphohistidine intermediate" evidence="8">
    <location>
        <position position="126"/>
    </location>
</feature>
<keyword evidence="7" id="KW-0460">Magnesium</keyword>
<comment type="cofactor">
    <cofactor evidence="1">
        <name>Mg(2+)</name>
        <dbReference type="ChEBI" id="CHEBI:18420"/>
    </cofactor>
</comment>
<gene>
    <name evidence="12" type="ORF">SPHA_8204</name>
</gene>
<dbReference type="GO" id="GO:0005524">
    <property type="term" value="F:ATP binding"/>
    <property type="evidence" value="ECO:0007669"/>
    <property type="project" value="UniProtKB-KW"/>
</dbReference>
<dbReference type="EMBL" id="CAHIKZ030000265">
    <property type="protein sequence ID" value="CAE1164853.1"/>
    <property type="molecule type" value="Genomic_DNA"/>
</dbReference>
<dbReference type="PANTHER" id="PTHR46956">
    <property type="entry name" value="NUCLEOSIDE DIPHOSPHATE KINASE 6"/>
    <property type="match status" value="1"/>
</dbReference>
<dbReference type="GO" id="GO:0006183">
    <property type="term" value="P:GTP biosynthetic process"/>
    <property type="evidence" value="ECO:0007669"/>
    <property type="project" value="InterPro"/>
</dbReference>
<evidence type="ECO:0000256" key="2">
    <source>
        <dbReference type="ARBA" id="ARBA00022679"/>
    </source>
</evidence>
<dbReference type="AlphaFoldDB" id="A0A812AYS2"/>